<feature type="region of interest" description="Disordered" evidence="1">
    <location>
        <begin position="209"/>
        <end position="268"/>
    </location>
</feature>
<feature type="transmembrane region" description="Helical" evidence="2">
    <location>
        <begin position="163"/>
        <end position="183"/>
    </location>
</feature>
<feature type="compositionally biased region" description="Polar residues" evidence="1">
    <location>
        <begin position="18"/>
        <end position="43"/>
    </location>
</feature>
<feature type="compositionally biased region" description="Acidic residues" evidence="1">
    <location>
        <begin position="257"/>
        <end position="268"/>
    </location>
</feature>
<sequence length="268" mass="29241">MPRRQDPARHKASETAEAITTSSEQPPSQQIKKRQSQPSTAGHTDSFKMEDSRSEEQRPLLDGDDHLTETQPLSWTARNQWIVLALASGACAAFNGAFAKLTTTELTTSFANGVARLLHLSHIQNVIEVIVRSMFFGLNLVFNGVMWTLFTKALTRGNSTTQVSIINTSSNFVITAILGVAIFSESLPPLWWLGAAMLVAGNVIIGQKDEGSKDSSSIESTSSPRPTSPESNAEDAQGTYHRIPGVEQPVFIPRDEKDDDDVLDLETS</sequence>
<dbReference type="AlphaFoldDB" id="A0AAN6Y5Y1"/>
<keyword evidence="2" id="KW-0812">Transmembrane</keyword>
<protein>
    <recommendedName>
        <fullName evidence="5">Transmembrane protein 42</fullName>
    </recommendedName>
</protein>
<accession>A0AAN6Y5Y1</accession>
<dbReference type="InterPro" id="IPR039632">
    <property type="entry name" value="TMEM42"/>
</dbReference>
<dbReference type="PANTHER" id="PTHR31965:SF1">
    <property type="entry name" value="TRANSMEMBRANE PROTEIN 42"/>
    <property type="match status" value="1"/>
</dbReference>
<dbReference type="EMBL" id="MU858167">
    <property type="protein sequence ID" value="KAK4210737.1"/>
    <property type="molecule type" value="Genomic_DNA"/>
</dbReference>
<dbReference type="SUPFAM" id="SSF103481">
    <property type="entry name" value="Multidrug resistance efflux transporter EmrE"/>
    <property type="match status" value="1"/>
</dbReference>
<name>A0AAN6Y5Y1_9PEZI</name>
<feature type="transmembrane region" description="Helical" evidence="2">
    <location>
        <begin position="81"/>
        <end position="99"/>
    </location>
</feature>
<feature type="region of interest" description="Disordered" evidence="1">
    <location>
        <begin position="1"/>
        <end position="67"/>
    </location>
</feature>
<feature type="compositionally biased region" description="Low complexity" evidence="1">
    <location>
        <begin position="215"/>
        <end position="231"/>
    </location>
</feature>
<comment type="caution">
    <text evidence="3">The sequence shown here is derived from an EMBL/GenBank/DDBJ whole genome shotgun (WGS) entry which is preliminary data.</text>
</comment>
<feature type="compositionally biased region" description="Basic and acidic residues" evidence="1">
    <location>
        <begin position="1"/>
        <end position="14"/>
    </location>
</feature>
<organism evidence="3 4">
    <name type="scientific">Rhypophila decipiens</name>
    <dbReference type="NCBI Taxonomy" id="261697"/>
    <lineage>
        <taxon>Eukaryota</taxon>
        <taxon>Fungi</taxon>
        <taxon>Dikarya</taxon>
        <taxon>Ascomycota</taxon>
        <taxon>Pezizomycotina</taxon>
        <taxon>Sordariomycetes</taxon>
        <taxon>Sordariomycetidae</taxon>
        <taxon>Sordariales</taxon>
        <taxon>Naviculisporaceae</taxon>
        <taxon>Rhypophila</taxon>
    </lineage>
</organism>
<dbReference type="InterPro" id="IPR037185">
    <property type="entry name" value="EmrE-like"/>
</dbReference>
<feature type="compositionally biased region" description="Basic and acidic residues" evidence="1">
    <location>
        <begin position="45"/>
        <end position="67"/>
    </location>
</feature>
<evidence type="ECO:0000313" key="3">
    <source>
        <dbReference type="EMBL" id="KAK4210737.1"/>
    </source>
</evidence>
<keyword evidence="4" id="KW-1185">Reference proteome</keyword>
<gene>
    <name evidence="3" type="ORF">QBC37DRAFT_428286</name>
</gene>
<feature type="transmembrane region" description="Helical" evidence="2">
    <location>
        <begin position="129"/>
        <end position="151"/>
    </location>
</feature>
<evidence type="ECO:0000256" key="1">
    <source>
        <dbReference type="SAM" id="MobiDB-lite"/>
    </source>
</evidence>
<dbReference type="PANTHER" id="PTHR31965">
    <property type="entry name" value="TRANSMEMBRANE PROTEIN 42"/>
    <property type="match status" value="1"/>
</dbReference>
<evidence type="ECO:0000313" key="4">
    <source>
        <dbReference type="Proteomes" id="UP001301769"/>
    </source>
</evidence>
<evidence type="ECO:0000256" key="2">
    <source>
        <dbReference type="SAM" id="Phobius"/>
    </source>
</evidence>
<feature type="transmembrane region" description="Helical" evidence="2">
    <location>
        <begin position="189"/>
        <end position="206"/>
    </location>
</feature>
<reference evidence="3" key="1">
    <citation type="journal article" date="2023" name="Mol. Phylogenet. Evol.">
        <title>Genome-scale phylogeny and comparative genomics of the fungal order Sordariales.</title>
        <authorList>
            <person name="Hensen N."/>
            <person name="Bonometti L."/>
            <person name="Westerberg I."/>
            <person name="Brannstrom I.O."/>
            <person name="Guillou S."/>
            <person name="Cros-Aarteil S."/>
            <person name="Calhoun S."/>
            <person name="Haridas S."/>
            <person name="Kuo A."/>
            <person name="Mondo S."/>
            <person name="Pangilinan J."/>
            <person name="Riley R."/>
            <person name="LaButti K."/>
            <person name="Andreopoulos B."/>
            <person name="Lipzen A."/>
            <person name="Chen C."/>
            <person name="Yan M."/>
            <person name="Daum C."/>
            <person name="Ng V."/>
            <person name="Clum A."/>
            <person name="Steindorff A."/>
            <person name="Ohm R.A."/>
            <person name="Martin F."/>
            <person name="Silar P."/>
            <person name="Natvig D.O."/>
            <person name="Lalanne C."/>
            <person name="Gautier V."/>
            <person name="Ament-Velasquez S.L."/>
            <person name="Kruys A."/>
            <person name="Hutchinson M.I."/>
            <person name="Powell A.J."/>
            <person name="Barry K."/>
            <person name="Miller A.N."/>
            <person name="Grigoriev I.V."/>
            <person name="Debuchy R."/>
            <person name="Gladieux P."/>
            <person name="Hiltunen Thoren M."/>
            <person name="Johannesson H."/>
        </authorList>
    </citation>
    <scope>NUCLEOTIDE SEQUENCE</scope>
    <source>
        <strain evidence="3">PSN293</strain>
    </source>
</reference>
<evidence type="ECO:0008006" key="5">
    <source>
        <dbReference type="Google" id="ProtNLM"/>
    </source>
</evidence>
<proteinExistence type="predicted"/>
<reference evidence="3" key="2">
    <citation type="submission" date="2023-05" db="EMBL/GenBank/DDBJ databases">
        <authorList>
            <consortium name="Lawrence Berkeley National Laboratory"/>
            <person name="Steindorff A."/>
            <person name="Hensen N."/>
            <person name="Bonometti L."/>
            <person name="Westerberg I."/>
            <person name="Brannstrom I.O."/>
            <person name="Guillou S."/>
            <person name="Cros-Aarteil S."/>
            <person name="Calhoun S."/>
            <person name="Haridas S."/>
            <person name="Kuo A."/>
            <person name="Mondo S."/>
            <person name="Pangilinan J."/>
            <person name="Riley R."/>
            <person name="Labutti K."/>
            <person name="Andreopoulos B."/>
            <person name="Lipzen A."/>
            <person name="Chen C."/>
            <person name="Yanf M."/>
            <person name="Daum C."/>
            <person name="Ng V."/>
            <person name="Clum A."/>
            <person name="Ohm R."/>
            <person name="Martin F."/>
            <person name="Silar P."/>
            <person name="Natvig D."/>
            <person name="Lalanne C."/>
            <person name="Gautier V."/>
            <person name="Ament-Velasquez S.L."/>
            <person name="Kruys A."/>
            <person name="Hutchinson M.I."/>
            <person name="Powell A.J."/>
            <person name="Barry K."/>
            <person name="Miller A.N."/>
            <person name="Grigoriev I.V."/>
            <person name="Debuchy R."/>
            <person name="Gladieux P."/>
            <person name="Thoren M.H."/>
            <person name="Johannesson H."/>
        </authorList>
    </citation>
    <scope>NUCLEOTIDE SEQUENCE</scope>
    <source>
        <strain evidence="3">PSN293</strain>
    </source>
</reference>
<keyword evidence="2" id="KW-0472">Membrane</keyword>
<dbReference type="Proteomes" id="UP001301769">
    <property type="component" value="Unassembled WGS sequence"/>
</dbReference>
<keyword evidence="2" id="KW-1133">Transmembrane helix</keyword>